<evidence type="ECO:0000313" key="1">
    <source>
        <dbReference type="EMBL" id="QOX65265.1"/>
    </source>
</evidence>
<keyword evidence="2" id="KW-1185">Reference proteome</keyword>
<evidence type="ECO:0000313" key="2">
    <source>
        <dbReference type="Proteomes" id="UP000594014"/>
    </source>
</evidence>
<dbReference type="Proteomes" id="UP000594014">
    <property type="component" value="Chromosome"/>
</dbReference>
<organism evidence="1 2">
    <name type="scientific">Anoxybacterium hadale</name>
    <dbReference type="NCBI Taxonomy" id="3408580"/>
    <lineage>
        <taxon>Bacteria</taxon>
        <taxon>Bacillati</taxon>
        <taxon>Bacillota</taxon>
        <taxon>Clostridia</taxon>
        <taxon>Peptostreptococcales</taxon>
        <taxon>Anaerovoracaceae</taxon>
        <taxon>Anoxybacterium</taxon>
    </lineage>
</organism>
<accession>A0ACD1AGD4</accession>
<protein>
    <submittedName>
        <fullName evidence="1">Uncharacterized protein</fullName>
    </submittedName>
</protein>
<dbReference type="EMBL" id="CP042469">
    <property type="protein sequence ID" value="QOX65265.1"/>
    <property type="molecule type" value="Genomic_DNA"/>
</dbReference>
<reference evidence="1" key="1">
    <citation type="submission" date="2019-08" db="EMBL/GenBank/DDBJ databases">
        <title>Genome sequence of Clostridiales bacterium MT110.</title>
        <authorList>
            <person name="Cao J."/>
        </authorList>
    </citation>
    <scope>NUCLEOTIDE SEQUENCE</scope>
    <source>
        <strain evidence="1">MT110</strain>
    </source>
</reference>
<gene>
    <name evidence="1" type="ORF">FRZ06_18870</name>
</gene>
<proteinExistence type="predicted"/>
<name>A0ACD1AGD4_9FIRM</name>
<sequence length="316" mass="35717">MPIIRTVTGEIPPNQLGFCQCHEHLMISKGVSFEVNPALCIDDPEKSRKELLHYVAAGGRSIVDAQPVGCNRMERALGSLSEETCVNILCSTGFHKLQFYPEDHWICRYSEKKLADLYIHELENGMFTDCDTNDPKEYCSLKAGIIKTSLDKEGLTGRYQHLFNAAAEAFASTGAPIMVHIEQGSNPLDLLEYLTARRVPANKLIFCHMDRTCEVNTIKETVAAGVFAEFDTIGRFKYHSDEYEIELMKALIAEGYQEQLLCSLDTTRDRLRSYTPDAVGLDYILKTFLPLMQNSGIEEQHIHQFFYENCVRALAV</sequence>